<proteinExistence type="predicted"/>
<feature type="compositionally biased region" description="Basic residues" evidence="1">
    <location>
        <begin position="26"/>
        <end position="42"/>
    </location>
</feature>
<accession>A0A9N7V3R0</accession>
<sequence>MAHAASQLKKNRGEVDVNALEDEKEKRRKSRRAASREQKRKSSHSDGTSSPPMFKGETEKERAQFTPPGPGSALEATETTAMQRYFKHVADFEFTISVKGFVTLVCPPPTKPLSLGKGGMVWSRFCGTPAMQAGAQRLRRWALLGQIDGDHTSSYDRSQHIVGTRVYFIIHVKTLATGTRLRRRRINIVPFKPTVPARKSITNTVQQGTNTGGGGGEMV</sequence>
<feature type="compositionally biased region" description="Basic and acidic residues" evidence="1">
    <location>
        <begin position="11"/>
        <end position="25"/>
    </location>
</feature>
<evidence type="ECO:0000256" key="1">
    <source>
        <dbReference type="SAM" id="MobiDB-lite"/>
    </source>
</evidence>
<gene>
    <name evidence="2" type="ORF">PLEPLA_LOCUS32725</name>
</gene>
<reference evidence="2" key="1">
    <citation type="submission" date="2020-03" db="EMBL/GenBank/DDBJ databases">
        <authorList>
            <person name="Weist P."/>
        </authorList>
    </citation>
    <scope>NUCLEOTIDE SEQUENCE</scope>
</reference>
<organism evidence="2 3">
    <name type="scientific">Pleuronectes platessa</name>
    <name type="common">European plaice</name>
    <dbReference type="NCBI Taxonomy" id="8262"/>
    <lineage>
        <taxon>Eukaryota</taxon>
        <taxon>Metazoa</taxon>
        <taxon>Chordata</taxon>
        <taxon>Craniata</taxon>
        <taxon>Vertebrata</taxon>
        <taxon>Euteleostomi</taxon>
        <taxon>Actinopterygii</taxon>
        <taxon>Neopterygii</taxon>
        <taxon>Teleostei</taxon>
        <taxon>Neoteleostei</taxon>
        <taxon>Acanthomorphata</taxon>
        <taxon>Carangaria</taxon>
        <taxon>Pleuronectiformes</taxon>
        <taxon>Pleuronectoidei</taxon>
        <taxon>Pleuronectidae</taxon>
        <taxon>Pleuronectes</taxon>
    </lineage>
</organism>
<feature type="region of interest" description="Disordered" evidence="1">
    <location>
        <begin position="1"/>
        <end position="74"/>
    </location>
</feature>
<dbReference type="EMBL" id="CADEAL010003513">
    <property type="protein sequence ID" value="CAB1444995.1"/>
    <property type="molecule type" value="Genomic_DNA"/>
</dbReference>
<protein>
    <submittedName>
        <fullName evidence="2">Uncharacterized protein</fullName>
    </submittedName>
</protein>
<keyword evidence="3" id="KW-1185">Reference proteome</keyword>
<evidence type="ECO:0000313" key="2">
    <source>
        <dbReference type="EMBL" id="CAB1444995.1"/>
    </source>
</evidence>
<name>A0A9N7V3R0_PLEPL</name>
<dbReference type="AlphaFoldDB" id="A0A9N7V3R0"/>
<evidence type="ECO:0000313" key="3">
    <source>
        <dbReference type="Proteomes" id="UP001153269"/>
    </source>
</evidence>
<comment type="caution">
    <text evidence="2">The sequence shown here is derived from an EMBL/GenBank/DDBJ whole genome shotgun (WGS) entry which is preliminary data.</text>
</comment>
<dbReference type="Proteomes" id="UP001153269">
    <property type="component" value="Unassembled WGS sequence"/>
</dbReference>